<dbReference type="PRINTS" id="PR00248">
    <property type="entry name" value="GPCRMGR"/>
</dbReference>
<organism evidence="18 20">
    <name type="scientific">Adineta ricciae</name>
    <name type="common">Rotifer</name>
    <dbReference type="NCBI Taxonomy" id="249248"/>
    <lineage>
        <taxon>Eukaryota</taxon>
        <taxon>Metazoa</taxon>
        <taxon>Spiralia</taxon>
        <taxon>Gnathifera</taxon>
        <taxon>Rotifera</taxon>
        <taxon>Eurotatoria</taxon>
        <taxon>Bdelloidea</taxon>
        <taxon>Adinetida</taxon>
        <taxon>Adinetidae</taxon>
        <taxon>Adineta</taxon>
    </lineage>
</organism>
<evidence type="ECO:0000256" key="11">
    <source>
        <dbReference type="ARBA" id="ARBA00023286"/>
    </source>
</evidence>
<evidence type="ECO:0000256" key="10">
    <source>
        <dbReference type="ARBA" id="ARBA00023257"/>
    </source>
</evidence>
<keyword evidence="3 15" id="KW-0812">Transmembrane</keyword>
<reference evidence="18" key="1">
    <citation type="submission" date="2021-02" db="EMBL/GenBank/DDBJ databases">
        <authorList>
            <person name="Nowell W R."/>
        </authorList>
    </citation>
    <scope>NUCLEOTIDE SEQUENCE</scope>
</reference>
<evidence type="ECO:0000256" key="12">
    <source>
        <dbReference type="ARBA" id="ARBA00023303"/>
    </source>
</evidence>
<proteinExistence type="predicted"/>
<evidence type="ECO:0000259" key="17">
    <source>
        <dbReference type="SMART" id="SM00079"/>
    </source>
</evidence>
<dbReference type="Pfam" id="PF10613">
    <property type="entry name" value="Lig_chan-Glu_bd"/>
    <property type="match status" value="1"/>
</dbReference>
<comment type="subcellular location">
    <subcellularLocation>
        <location evidence="1">Membrane</location>
        <topology evidence="1">Multi-pass membrane protein</topology>
    </subcellularLocation>
    <subcellularLocation>
        <location evidence="13">Postsynaptic cell membrane</location>
    </subcellularLocation>
</comment>
<feature type="transmembrane region" description="Helical" evidence="15">
    <location>
        <begin position="812"/>
        <end position="832"/>
    </location>
</feature>
<dbReference type="Proteomes" id="UP000663852">
    <property type="component" value="Unassembled WGS sequence"/>
</dbReference>
<dbReference type="InterPro" id="IPR019594">
    <property type="entry name" value="Glu/Gly-bd"/>
</dbReference>
<evidence type="ECO:0000256" key="1">
    <source>
        <dbReference type="ARBA" id="ARBA00004141"/>
    </source>
</evidence>
<dbReference type="Gene3D" id="3.40.190.10">
    <property type="entry name" value="Periplasmic binding protein-like II"/>
    <property type="match status" value="2"/>
</dbReference>
<dbReference type="GO" id="GO:0015276">
    <property type="term" value="F:ligand-gated monoatomic ion channel activity"/>
    <property type="evidence" value="ECO:0007669"/>
    <property type="project" value="InterPro"/>
</dbReference>
<evidence type="ECO:0000313" key="19">
    <source>
        <dbReference type="EMBL" id="CAF1473400.1"/>
    </source>
</evidence>
<evidence type="ECO:0000256" key="16">
    <source>
        <dbReference type="SAM" id="SignalP"/>
    </source>
</evidence>
<keyword evidence="11" id="KW-1071">Ligand-gated ion channel</keyword>
<keyword evidence="6" id="KW-0406">Ion transport</keyword>
<feature type="signal peptide" evidence="16">
    <location>
        <begin position="1"/>
        <end position="20"/>
    </location>
</feature>
<dbReference type="InterPro" id="IPR001320">
    <property type="entry name" value="Iontro_rcpt_C"/>
</dbReference>
<dbReference type="InterPro" id="IPR028082">
    <property type="entry name" value="Peripla_BP_I"/>
</dbReference>
<feature type="region of interest" description="Disordered" evidence="14">
    <location>
        <begin position="859"/>
        <end position="878"/>
    </location>
</feature>
<dbReference type="PANTHER" id="PTHR18966">
    <property type="entry name" value="IONOTROPIC GLUTAMATE RECEPTOR"/>
    <property type="match status" value="1"/>
</dbReference>
<dbReference type="InterPro" id="IPR015683">
    <property type="entry name" value="Ionotropic_Glu_rcpt"/>
</dbReference>
<dbReference type="GO" id="GO:0045211">
    <property type="term" value="C:postsynaptic membrane"/>
    <property type="evidence" value="ECO:0007669"/>
    <property type="project" value="UniProtKB-SubCell"/>
</dbReference>
<dbReference type="SUPFAM" id="SSF53822">
    <property type="entry name" value="Periplasmic binding protein-like I"/>
    <property type="match status" value="1"/>
</dbReference>
<evidence type="ECO:0000313" key="18">
    <source>
        <dbReference type="EMBL" id="CAF0786310.1"/>
    </source>
</evidence>
<evidence type="ECO:0000313" key="20">
    <source>
        <dbReference type="Proteomes" id="UP000663828"/>
    </source>
</evidence>
<evidence type="ECO:0000256" key="15">
    <source>
        <dbReference type="SAM" id="Phobius"/>
    </source>
</evidence>
<dbReference type="InterPro" id="IPR000337">
    <property type="entry name" value="GPCR_3"/>
</dbReference>
<evidence type="ECO:0000256" key="13">
    <source>
        <dbReference type="ARBA" id="ARBA00034100"/>
    </source>
</evidence>
<evidence type="ECO:0000256" key="14">
    <source>
        <dbReference type="SAM" id="MobiDB-lite"/>
    </source>
</evidence>
<dbReference type="Proteomes" id="UP000663828">
    <property type="component" value="Unassembled WGS sequence"/>
</dbReference>
<keyword evidence="16" id="KW-0732">Signal</keyword>
<evidence type="ECO:0000256" key="5">
    <source>
        <dbReference type="ARBA" id="ARBA00023018"/>
    </source>
</evidence>
<evidence type="ECO:0000256" key="3">
    <source>
        <dbReference type="ARBA" id="ARBA00022692"/>
    </source>
</evidence>
<keyword evidence="12" id="KW-0407">Ion channel</keyword>
<dbReference type="AlphaFoldDB" id="A0A813RUY0"/>
<feature type="transmembrane region" description="Helical" evidence="15">
    <location>
        <begin position="602"/>
        <end position="623"/>
    </location>
</feature>
<sequence length="878" mass="98264">MTLCPSYLFLHFLFVQNVRAGWPLQNSSAIQLLGLFPDANNSTETSELSIHSRAMFQSAILLAQKYNITINDQYISWQSEQTGGKVMNALRYTCQALSSSTIAGIVGPASSNEAEQIANFGSTIGLPVISYSATDSQLSNRNAYPTFYRTVPSDDTTAMVIAELFLQYNWTNCIVVYQNDPFGIDGVDRLSAVFVSHGLQIGRLIEFDISTNEIQGNLKDYLMNSPTRIVLVWADESSTSYIIQIALNHNVLGPKFLWILTSTFPLTSFHQNSYENLIGIITIELVTGNILDELINSTLLNSAYDIWKQNEPETFPLSMQKINPHALFAFDATWILIESLRKLCSMIEPPCLIFNNSSLCFDRLFLHSDQLLNTINSIEFLGVSGLIRFHANTTDRVNGSYYYVQNLQLISNNLNFIPVLQYSDNWQRYSEANVIRWPGNSLQPPTGQASLEGITLRIGVIEAPVFTIVNDRTTMNLTGYVIDLIELLRTEMNFIADIQLASVNQTYSGLIQAVANGVYDIVVGDVTVSSGRRKIVDFSNSIFDNSLRLMVRKVYTNAPDPLAFLKPFSFNLWITFLFVWIFASLLFCFVERETNDMLQNRSFLSQVAMSLWYTIGHCIGHGVDFHVSTPSGRLLTVGLYMLSLVLIASYTANLASDLTIMKSQSVLSGIDDLKNGKIPANRIGIRVGTAAVDYYLKEISNGNANYYPLYSLQQGYDDLLANTIDVLFTDIGVGEYITDNIYCNLTLVGNEFDTGTFGIVLAKDWIYTEQFDVTILSLGETGLLDNLKMKWFQTSICPDTTDTPTTIEVQSVSGLFAAFAVVVVLSLILFAWRKRHVLKNCSNLSNQFVFRKRTYDLNQSNSSSNHQQNQNTLALSAM</sequence>
<dbReference type="Gene3D" id="3.40.50.2300">
    <property type="match status" value="2"/>
</dbReference>
<comment type="caution">
    <text evidence="18">The sequence shown here is derived from an EMBL/GenBank/DDBJ whole genome shotgun (WGS) entry which is preliminary data.</text>
</comment>
<dbReference type="GO" id="GO:0004930">
    <property type="term" value="F:G protein-coupled receptor activity"/>
    <property type="evidence" value="ECO:0007669"/>
    <property type="project" value="InterPro"/>
</dbReference>
<name>A0A813RUY0_ADIRI</name>
<evidence type="ECO:0000256" key="7">
    <source>
        <dbReference type="ARBA" id="ARBA00023136"/>
    </source>
</evidence>
<dbReference type="SMART" id="SM00079">
    <property type="entry name" value="PBPe"/>
    <property type="match status" value="1"/>
</dbReference>
<keyword evidence="5" id="KW-0770">Synapse</keyword>
<keyword evidence="7 15" id="KW-0472">Membrane</keyword>
<dbReference type="SUPFAM" id="SSF81324">
    <property type="entry name" value="Voltage-gated potassium channels"/>
    <property type="match status" value="1"/>
</dbReference>
<evidence type="ECO:0000256" key="6">
    <source>
        <dbReference type="ARBA" id="ARBA00023065"/>
    </source>
</evidence>
<keyword evidence="4 15" id="KW-1133">Transmembrane helix</keyword>
<dbReference type="EMBL" id="CAJNOR010000076">
    <property type="protein sequence ID" value="CAF0786310.1"/>
    <property type="molecule type" value="Genomic_DNA"/>
</dbReference>
<keyword evidence="20" id="KW-1185">Reference proteome</keyword>
<dbReference type="SUPFAM" id="SSF53850">
    <property type="entry name" value="Periplasmic binding protein-like II"/>
    <property type="match status" value="1"/>
</dbReference>
<feature type="transmembrane region" description="Helical" evidence="15">
    <location>
        <begin position="635"/>
        <end position="655"/>
    </location>
</feature>
<feature type="transmembrane region" description="Helical" evidence="15">
    <location>
        <begin position="570"/>
        <end position="590"/>
    </location>
</feature>
<dbReference type="Pfam" id="PF00060">
    <property type="entry name" value="Lig_chan"/>
    <property type="match status" value="1"/>
</dbReference>
<evidence type="ECO:0000256" key="2">
    <source>
        <dbReference type="ARBA" id="ARBA00022448"/>
    </source>
</evidence>
<feature type="chain" id="PRO_5035682791" description="Ionotropic glutamate receptor C-terminal domain-containing protein" evidence="16">
    <location>
        <begin position="21"/>
        <end position="878"/>
    </location>
</feature>
<keyword evidence="2" id="KW-0813">Transport</keyword>
<dbReference type="OrthoDB" id="5984008at2759"/>
<gene>
    <name evidence="19" type="ORF">EDS130_LOCUS40941</name>
    <name evidence="18" type="ORF">XAT740_LOCUS2245</name>
</gene>
<accession>A0A813RUY0</accession>
<protein>
    <recommendedName>
        <fullName evidence="17">Ionotropic glutamate receptor C-terminal domain-containing protein</fullName>
    </recommendedName>
</protein>
<keyword evidence="10" id="KW-0628">Postsynaptic cell membrane</keyword>
<dbReference type="Pfam" id="PF01094">
    <property type="entry name" value="ANF_receptor"/>
    <property type="match status" value="1"/>
</dbReference>
<feature type="domain" description="Ionotropic glutamate receptor C-terminal" evidence="17">
    <location>
        <begin position="455"/>
        <end position="794"/>
    </location>
</feature>
<feature type="compositionally biased region" description="Low complexity" evidence="14">
    <location>
        <begin position="859"/>
        <end position="871"/>
    </location>
</feature>
<dbReference type="EMBL" id="CAJNOJ010000515">
    <property type="protein sequence ID" value="CAF1473400.1"/>
    <property type="molecule type" value="Genomic_DNA"/>
</dbReference>
<dbReference type="InterPro" id="IPR001828">
    <property type="entry name" value="ANF_lig-bd_rcpt"/>
</dbReference>
<evidence type="ECO:0000256" key="4">
    <source>
        <dbReference type="ARBA" id="ARBA00022989"/>
    </source>
</evidence>
<keyword evidence="9" id="KW-0325">Glycoprotein</keyword>
<evidence type="ECO:0000256" key="8">
    <source>
        <dbReference type="ARBA" id="ARBA00023170"/>
    </source>
</evidence>
<keyword evidence="8" id="KW-0675">Receptor</keyword>
<evidence type="ECO:0000256" key="9">
    <source>
        <dbReference type="ARBA" id="ARBA00023180"/>
    </source>
</evidence>